<sequence length="93" mass="9477">MVELSAPPVTAPLAALDLGASLPGFTRDPDFDPVPMSSGGAAGGPTVVIRGTVDTQDAIASIEQRPGVVQVWAEGRVDPFRTSTRPPPQPSAG</sequence>
<keyword evidence="2" id="KW-1185">Reference proteome</keyword>
<gene>
    <name evidence="1" type="ordered locus">BLASA_2752</name>
</gene>
<reference evidence="1 2" key="1">
    <citation type="journal article" date="2012" name="J. Bacteriol.">
        <title>Genome Sequence of Blastococcus saxobsidens DD2, a Stone-Inhabiting Bacterium.</title>
        <authorList>
            <person name="Chouaia B."/>
            <person name="Crotti E."/>
            <person name="Brusetti L."/>
            <person name="Daffonchio D."/>
            <person name="Essoussi I."/>
            <person name="Nouioui I."/>
            <person name="Sbissi I."/>
            <person name="Ghodhbane-Gtari F."/>
            <person name="Gtari M."/>
            <person name="Vacherie B."/>
            <person name="Barbe V."/>
            <person name="Medigue C."/>
            <person name="Gury J."/>
            <person name="Pujic P."/>
            <person name="Normand P."/>
        </authorList>
    </citation>
    <scope>NUCLEOTIDE SEQUENCE [LARGE SCALE GENOMIC DNA]</scope>
    <source>
        <strain evidence="1 2">DD2</strain>
    </source>
</reference>
<organism evidence="1 2">
    <name type="scientific">Blastococcus saxobsidens (strain DD2)</name>
    <dbReference type="NCBI Taxonomy" id="1146883"/>
    <lineage>
        <taxon>Bacteria</taxon>
        <taxon>Bacillati</taxon>
        <taxon>Actinomycetota</taxon>
        <taxon>Actinomycetes</taxon>
        <taxon>Geodermatophilales</taxon>
        <taxon>Geodermatophilaceae</taxon>
        <taxon>Blastococcus</taxon>
    </lineage>
</organism>
<dbReference type="Proteomes" id="UP000007517">
    <property type="component" value="Chromosome"/>
</dbReference>
<name>H6RJX1_BLASD</name>
<dbReference type="KEGG" id="bsd:BLASA_2752"/>
<dbReference type="EMBL" id="FO117623">
    <property type="protein sequence ID" value="CCG03624.1"/>
    <property type="molecule type" value="Genomic_DNA"/>
</dbReference>
<dbReference type="STRING" id="1146883.BLASA_2752"/>
<accession>H6RJX1</accession>
<dbReference type="AlphaFoldDB" id="H6RJX1"/>
<evidence type="ECO:0000313" key="2">
    <source>
        <dbReference type="Proteomes" id="UP000007517"/>
    </source>
</evidence>
<dbReference type="HOGENOM" id="CLU_2393948_0_0_11"/>
<protein>
    <submittedName>
        <fullName evidence="1">Uncharacterized protein</fullName>
    </submittedName>
</protein>
<reference evidence="2" key="2">
    <citation type="submission" date="2012-02" db="EMBL/GenBank/DDBJ databases">
        <title>Complete genome sequence of Blastococcus saxobsidens strain DD2.</title>
        <authorList>
            <person name="Genoscope."/>
        </authorList>
    </citation>
    <scope>NUCLEOTIDE SEQUENCE [LARGE SCALE GENOMIC DNA]</scope>
    <source>
        <strain evidence="2">DD2</strain>
    </source>
</reference>
<evidence type="ECO:0000313" key="1">
    <source>
        <dbReference type="EMBL" id="CCG03624.1"/>
    </source>
</evidence>
<proteinExistence type="predicted"/>